<evidence type="ECO:0000313" key="2">
    <source>
        <dbReference type="EMBL" id="GAF05976.1"/>
    </source>
</evidence>
<reference evidence="2 3" key="1">
    <citation type="journal article" date="2014" name="Genome Announc.">
        <title>Draft Genome Sequence of Cytophaga fermentans JCM 21142T, a Facultative Anaerobe Isolated from Marine Mud.</title>
        <authorList>
            <person name="Starns D."/>
            <person name="Oshima K."/>
            <person name="Suda W."/>
            <person name="Iino T."/>
            <person name="Yuki M."/>
            <person name="Inoue J."/>
            <person name="Kitamura K."/>
            <person name="Iida T."/>
            <person name="Darby A."/>
            <person name="Hattori M."/>
            <person name="Ohkuma M."/>
        </authorList>
    </citation>
    <scope>NUCLEOTIDE SEQUENCE [LARGE SCALE GENOMIC DNA]</scope>
    <source>
        <strain evidence="2 3">JCM 21142</strain>
    </source>
</reference>
<dbReference type="GO" id="GO:0015074">
    <property type="term" value="P:DNA integration"/>
    <property type="evidence" value="ECO:0007669"/>
    <property type="project" value="InterPro"/>
</dbReference>
<dbReference type="InterPro" id="IPR054353">
    <property type="entry name" value="IstA-like_C"/>
</dbReference>
<dbReference type="Pfam" id="PF22483">
    <property type="entry name" value="Mu-transpos_C_2"/>
    <property type="match status" value="1"/>
</dbReference>
<protein>
    <submittedName>
        <fullName evidence="2">Transposase</fullName>
    </submittedName>
</protein>
<organism evidence="2 3">
    <name type="scientific">Saccharicrinis fermentans DSM 9555 = JCM 21142</name>
    <dbReference type="NCBI Taxonomy" id="869213"/>
    <lineage>
        <taxon>Bacteria</taxon>
        <taxon>Pseudomonadati</taxon>
        <taxon>Bacteroidota</taxon>
        <taxon>Bacteroidia</taxon>
        <taxon>Marinilabiliales</taxon>
        <taxon>Marinilabiliaceae</taxon>
        <taxon>Saccharicrinis</taxon>
    </lineage>
</organism>
<dbReference type="EMBL" id="BAMD01000187">
    <property type="protein sequence ID" value="GAF05976.1"/>
    <property type="molecule type" value="Genomic_DNA"/>
</dbReference>
<proteinExistence type="predicted"/>
<dbReference type="STRING" id="869213.GCA_000517085_03487"/>
<keyword evidence="3" id="KW-1185">Reference proteome</keyword>
<evidence type="ECO:0000313" key="3">
    <source>
        <dbReference type="Proteomes" id="UP000019402"/>
    </source>
</evidence>
<dbReference type="PROSITE" id="PS50994">
    <property type="entry name" value="INTEGRASE"/>
    <property type="match status" value="1"/>
</dbReference>
<comment type="caution">
    <text evidence="2">The sequence shown here is derived from an EMBL/GenBank/DDBJ whole genome shotgun (WGS) entry which is preliminary data.</text>
</comment>
<accession>W7YMS5</accession>
<gene>
    <name evidence="2" type="ORF">JCM21142_134741</name>
</gene>
<dbReference type="PANTHER" id="PTHR35004">
    <property type="entry name" value="TRANSPOSASE RV3428C-RELATED"/>
    <property type="match status" value="1"/>
</dbReference>
<dbReference type="InterPro" id="IPR001584">
    <property type="entry name" value="Integrase_cat-core"/>
</dbReference>
<evidence type="ECO:0000259" key="1">
    <source>
        <dbReference type="PROSITE" id="PS50994"/>
    </source>
</evidence>
<feature type="domain" description="Integrase catalytic" evidence="1">
    <location>
        <begin position="1"/>
        <end position="196"/>
    </location>
</feature>
<dbReference type="eggNOG" id="COG4584">
    <property type="taxonomic scope" value="Bacteria"/>
</dbReference>
<name>W7YMS5_9BACT</name>
<dbReference type="AlphaFoldDB" id="W7YMS5"/>
<dbReference type="PANTHER" id="PTHR35004:SF8">
    <property type="entry name" value="TRANSPOSASE RV3428C-RELATED"/>
    <property type="match status" value="1"/>
</dbReference>
<sequence>MEHKAGDKLYVDFTGVKQKIIDAATGEIREAEVFVGVLGSSQKAYIEAVESQKKADWIKVNENALRFFRGVPRCIVPDCLKSAVVKADRYEPQINATYKDFGDYYSTVILPARALHPKDKSLAENFVKTAYTRIFAPLRNVPFFSLEECNHAMWEELDKHNGMPFQGKDYSREYLFDTVEKEELQPLPVSFYDLRAFAIVKVQYNHHVYLREDRHYYSVPFQLTGKKVQLSYNSRVVEVSYNNVRVAIHQRNPHRYGYTTDGEHRPSQHKFVSEWDADRFIRWAAKVSPQTESFIKD</sequence>
<dbReference type="Proteomes" id="UP000019402">
    <property type="component" value="Unassembled WGS sequence"/>
</dbReference>